<dbReference type="PANTHER" id="PTHR22950">
    <property type="entry name" value="AMINO ACID TRANSPORTER"/>
    <property type="match status" value="1"/>
</dbReference>
<evidence type="ECO:0000313" key="9">
    <source>
        <dbReference type="Proteomes" id="UP000000311"/>
    </source>
</evidence>
<feature type="transmembrane region" description="Helical" evidence="6">
    <location>
        <begin position="387"/>
        <end position="407"/>
    </location>
</feature>
<feature type="transmembrane region" description="Helical" evidence="6">
    <location>
        <begin position="163"/>
        <end position="186"/>
    </location>
</feature>
<dbReference type="InterPro" id="IPR013057">
    <property type="entry name" value="AA_transpt_TM"/>
</dbReference>
<dbReference type="OMA" id="IIWNTYL"/>
<keyword evidence="2 6" id="KW-0812">Transmembrane</keyword>
<dbReference type="GO" id="GO:0005774">
    <property type="term" value="C:vacuolar membrane"/>
    <property type="evidence" value="ECO:0007669"/>
    <property type="project" value="TreeGrafter"/>
</dbReference>
<dbReference type="Pfam" id="PF01490">
    <property type="entry name" value="Aa_trans"/>
    <property type="match status" value="1"/>
</dbReference>
<evidence type="ECO:0000256" key="2">
    <source>
        <dbReference type="ARBA" id="ARBA00022692"/>
    </source>
</evidence>
<evidence type="ECO:0000259" key="7">
    <source>
        <dbReference type="Pfam" id="PF01490"/>
    </source>
</evidence>
<keyword evidence="3 6" id="KW-1133">Transmembrane helix</keyword>
<dbReference type="EMBL" id="GL435038">
    <property type="protein sequence ID" value="EFN74142.1"/>
    <property type="molecule type" value="Genomic_DNA"/>
</dbReference>
<dbReference type="FunCoup" id="E1ZXG5">
    <property type="interactions" value="13"/>
</dbReference>
<dbReference type="GO" id="GO:0015179">
    <property type="term" value="F:L-amino acid transmembrane transporter activity"/>
    <property type="evidence" value="ECO:0007669"/>
    <property type="project" value="TreeGrafter"/>
</dbReference>
<evidence type="ECO:0000256" key="6">
    <source>
        <dbReference type="SAM" id="Phobius"/>
    </source>
</evidence>
<feature type="transmembrane region" description="Helical" evidence="6">
    <location>
        <begin position="344"/>
        <end position="367"/>
    </location>
</feature>
<evidence type="ECO:0000256" key="1">
    <source>
        <dbReference type="ARBA" id="ARBA00004141"/>
    </source>
</evidence>
<feature type="transmembrane region" description="Helical" evidence="6">
    <location>
        <begin position="270"/>
        <end position="288"/>
    </location>
</feature>
<sequence>MADKQLENVRLELIVSNENAHRNDKEIVTTIIETTSSPNVENDTEAIAPPNSPDITDAENYDPHQHRNVPNPTTNFETLVHLLKGSLGTGILAMPNAFCNSGLLVGVIATIIIGVLCTYCLHVLIKAQYKLCKRLRVPILSYPYSMKYALEQGPRFMRWFAPYAPGFIDVFMVTYQLGICCVYIVFVARNIQEVTDYYWRPLDISIHMLILLVPLILINYIRNLKLLAPFSTLANLITLVGLGMVLSYMFDDLPSMSERDMFGTLRNFSLYFGTTLFALEAVGVIIALENNMKTPQNFGGYFGVLNIGMTVIVILYIIIGFFGYVKYGSEAKGSVTFNLPQEEIMSQSIKIMFAIAIFITYALQAYVPVEIIWNTYLNPRIKNRKILWEYVCRTGVTLATFVLAIAIPRLGLFISLFGALCLSALGIAFPAIIDICVLWPEKNFGFLKALLIKNIFLIVFGLLGLVVGTYISIVDIVKSFL</sequence>
<organism evidence="9">
    <name type="scientific">Camponotus floridanus</name>
    <name type="common">Florida carpenter ant</name>
    <dbReference type="NCBI Taxonomy" id="104421"/>
    <lineage>
        <taxon>Eukaryota</taxon>
        <taxon>Metazoa</taxon>
        <taxon>Ecdysozoa</taxon>
        <taxon>Arthropoda</taxon>
        <taxon>Hexapoda</taxon>
        <taxon>Insecta</taxon>
        <taxon>Pterygota</taxon>
        <taxon>Neoptera</taxon>
        <taxon>Endopterygota</taxon>
        <taxon>Hymenoptera</taxon>
        <taxon>Apocrita</taxon>
        <taxon>Aculeata</taxon>
        <taxon>Formicoidea</taxon>
        <taxon>Formicidae</taxon>
        <taxon>Formicinae</taxon>
        <taxon>Camponotus</taxon>
    </lineage>
</organism>
<feature type="transmembrane region" description="Helical" evidence="6">
    <location>
        <begin position="233"/>
        <end position="250"/>
    </location>
</feature>
<feature type="transmembrane region" description="Helical" evidence="6">
    <location>
        <begin position="413"/>
        <end position="439"/>
    </location>
</feature>
<name>E1ZXG5_CAMFO</name>
<evidence type="ECO:0000256" key="3">
    <source>
        <dbReference type="ARBA" id="ARBA00022989"/>
    </source>
</evidence>
<dbReference type="PANTHER" id="PTHR22950:SF340">
    <property type="entry name" value="AMINO ACID TRANSPORTER TRANSMEMBRANE DOMAIN-CONTAINING PROTEIN-RELATED"/>
    <property type="match status" value="1"/>
</dbReference>
<feature type="domain" description="Amino acid transporter transmembrane" evidence="7">
    <location>
        <begin position="73"/>
        <end position="473"/>
    </location>
</feature>
<dbReference type="AlphaFoldDB" id="E1ZXG5"/>
<dbReference type="InParanoid" id="E1ZXG5"/>
<comment type="subcellular location">
    <subcellularLocation>
        <location evidence="1">Membrane</location>
        <topology evidence="1">Multi-pass membrane protein</topology>
    </subcellularLocation>
</comment>
<dbReference type="OrthoDB" id="1684102at2759"/>
<accession>E1ZXG5</accession>
<dbReference type="STRING" id="104421.E1ZXG5"/>
<evidence type="ECO:0000256" key="5">
    <source>
        <dbReference type="SAM" id="MobiDB-lite"/>
    </source>
</evidence>
<feature type="transmembrane region" description="Helical" evidence="6">
    <location>
        <begin position="451"/>
        <end position="473"/>
    </location>
</feature>
<protein>
    <submittedName>
        <fullName evidence="8">Proton-coupled amino acid transporter 1</fullName>
    </submittedName>
</protein>
<keyword evidence="4 6" id="KW-0472">Membrane</keyword>
<reference evidence="8 9" key="1">
    <citation type="journal article" date="2010" name="Science">
        <title>Genomic comparison of the ants Camponotus floridanus and Harpegnathos saltator.</title>
        <authorList>
            <person name="Bonasio R."/>
            <person name="Zhang G."/>
            <person name="Ye C."/>
            <person name="Mutti N.S."/>
            <person name="Fang X."/>
            <person name="Qin N."/>
            <person name="Donahue G."/>
            <person name="Yang P."/>
            <person name="Li Q."/>
            <person name="Li C."/>
            <person name="Zhang P."/>
            <person name="Huang Z."/>
            <person name="Berger S.L."/>
            <person name="Reinberg D."/>
            <person name="Wang J."/>
            <person name="Liebig J."/>
        </authorList>
    </citation>
    <scope>NUCLEOTIDE SEQUENCE [LARGE SCALE GENOMIC DNA]</scope>
    <source>
        <strain evidence="9">C129</strain>
    </source>
</reference>
<evidence type="ECO:0000256" key="4">
    <source>
        <dbReference type="ARBA" id="ARBA00023136"/>
    </source>
</evidence>
<keyword evidence="9" id="KW-1185">Reference proteome</keyword>
<dbReference type="Proteomes" id="UP000000311">
    <property type="component" value="Unassembled WGS sequence"/>
</dbReference>
<proteinExistence type="predicted"/>
<feature type="transmembrane region" description="Helical" evidence="6">
    <location>
        <begin position="198"/>
        <end position="221"/>
    </location>
</feature>
<feature type="transmembrane region" description="Helical" evidence="6">
    <location>
        <begin position="103"/>
        <end position="125"/>
    </location>
</feature>
<gene>
    <name evidence="8" type="ORF">EAG_07950</name>
</gene>
<feature type="region of interest" description="Disordered" evidence="5">
    <location>
        <begin position="40"/>
        <end position="64"/>
    </location>
</feature>
<evidence type="ECO:0000313" key="8">
    <source>
        <dbReference type="EMBL" id="EFN74142.1"/>
    </source>
</evidence>
<feature type="transmembrane region" description="Helical" evidence="6">
    <location>
        <begin position="300"/>
        <end position="324"/>
    </location>
</feature>